<evidence type="ECO:0000313" key="2">
    <source>
        <dbReference type="Proteomes" id="UP001054837"/>
    </source>
</evidence>
<organism evidence="1 2">
    <name type="scientific">Caerostris darwini</name>
    <dbReference type="NCBI Taxonomy" id="1538125"/>
    <lineage>
        <taxon>Eukaryota</taxon>
        <taxon>Metazoa</taxon>
        <taxon>Ecdysozoa</taxon>
        <taxon>Arthropoda</taxon>
        <taxon>Chelicerata</taxon>
        <taxon>Arachnida</taxon>
        <taxon>Araneae</taxon>
        <taxon>Araneomorphae</taxon>
        <taxon>Entelegynae</taxon>
        <taxon>Araneoidea</taxon>
        <taxon>Araneidae</taxon>
        <taxon>Caerostris</taxon>
    </lineage>
</organism>
<keyword evidence="2" id="KW-1185">Reference proteome</keyword>
<sequence>MKIECESFSFGLMNTTVRVIWGEVSSYCGGVVLLSCGKHKKNLANRDSAVEGRAEPDKEKKAIFQAHPSTTTVSRHVTLMRYLINQIVEIFVSSPVGELLATCGNPGTALLAGGKQTIRMSRCEAVARGCRTRLAADLMMETPHLLTPPEHTVRFLHSLRRLNRSPAMLSNVILKELVSGRLISGGGEKLYFLLALFISTLLFF</sequence>
<proteinExistence type="predicted"/>
<comment type="caution">
    <text evidence="1">The sequence shown here is derived from an EMBL/GenBank/DDBJ whole genome shotgun (WGS) entry which is preliminary data.</text>
</comment>
<dbReference type="AlphaFoldDB" id="A0AAV4NQ38"/>
<protein>
    <submittedName>
        <fullName evidence="1">Uncharacterized protein</fullName>
    </submittedName>
</protein>
<evidence type="ECO:0000313" key="1">
    <source>
        <dbReference type="EMBL" id="GIX86528.1"/>
    </source>
</evidence>
<gene>
    <name evidence="1" type="ORF">CDAR_180381</name>
</gene>
<reference evidence="1 2" key="1">
    <citation type="submission" date="2021-06" db="EMBL/GenBank/DDBJ databases">
        <title>Caerostris darwini draft genome.</title>
        <authorList>
            <person name="Kono N."/>
            <person name="Arakawa K."/>
        </authorList>
    </citation>
    <scope>NUCLEOTIDE SEQUENCE [LARGE SCALE GENOMIC DNA]</scope>
</reference>
<accession>A0AAV4NQ38</accession>
<dbReference type="Proteomes" id="UP001054837">
    <property type="component" value="Unassembled WGS sequence"/>
</dbReference>
<dbReference type="EMBL" id="BPLQ01001897">
    <property type="protein sequence ID" value="GIX86528.1"/>
    <property type="molecule type" value="Genomic_DNA"/>
</dbReference>
<name>A0AAV4NQ38_9ARAC</name>